<name>A0A0P6S049_9STRE</name>
<dbReference type="STRING" id="119224.AKK44_08370"/>
<accession>A0A0P6S049</accession>
<organism evidence="1 2">
    <name type="scientific">Streptococcus phocae</name>
    <dbReference type="NCBI Taxonomy" id="119224"/>
    <lineage>
        <taxon>Bacteria</taxon>
        <taxon>Bacillati</taxon>
        <taxon>Bacillota</taxon>
        <taxon>Bacilli</taxon>
        <taxon>Lactobacillales</taxon>
        <taxon>Streptococcaceae</taxon>
        <taxon>Streptococcus</taxon>
    </lineage>
</organism>
<comment type="caution">
    <text evidence="1">The sequence shown here is derived from an EMBL/GenBank/DDBJ whole genome shotgun (WGS) entry which is preliminary data.</text>
</comment>
<dbReference type="AlphaFoldDB" id="A0A0P6S049"/>
<evidence type="ECO:0000313" key="2">
    <source>
        <dbReference type="Proteomes" id="UP000049578"/>
    </source>
</evidence>
<reference evidence="1 2" key="1">
    <citation type="submission" date="2015-08" db="EMBL/GenBank/DDBJ databases">
        <title>Genome sequence of Streptococcus phocae subsp. phocae ATCC 51973T isolated from liver specimen obtained from seal.</title>
        <authorList>
            <person name="Avendano-Herrera R."/>
        </authorList>
    </citation>
    <scope>NUCLEOTIDE SEQUENCE [LARGE SCALE GENOMIC DNA]</scope>
    <source>
        <strain evidence="1 2">ATCC 51973</strain>
    </source>
</reference>
<proteinExistence type="predicted"/>
<keyword evidence="2" id="KW-1185">Reference proteome</keyword>
<dbReference type="Proteomes" id="UP000049578">
    <property type="component" value="Unassembled WGS sequence"/>
</dbReference>
<dbReference type="EMBL" id="LHQM01000070">
    <property type="protein sequence ID" value="KPJ21727.1"/>
    <property type="molecule type" value="Genomic_DNA"/>
</dbReference>
<sequence>MKRRVVMPQEAVLLFDKVKPIILKLKRQYFIQLWDHDDWLQEGRIVLYCLLESHPELSGDDKRLYAYFKTKFSSHLKDVLRQQESQKRRFHKLAYDEIGDVAHCIPSSGLSLDDYVAYQGIVEGLEQELTAKEYEQFQALVRGERFEGRRALIRKVGPYFKDFGHRALG</sequence>
<protein>
    <submittedName>
        <fullName evidence="1">Competence protein ComX</fullName>
    </submittedName>
</protein>
<dbReference type="PATRIC" id="fig|119224.3.peg.1647"/>
<evidence type="ECO:0000313" key="1">
    <source>
        <dbReference type="EMBL" id="KPJ21727.1"/>
    </source>
</evidence>
<gene>
    <name evidence="1" type="ORF">AKK44_08370</name>
</gene>